<dbReference type="GO" id="GO:0005737">
    <property type="term" value="C:cytoplasm"/>
    <property type="evidence" value="ECO:0007669"/>
    <property type="project" value="TreeGrafter"/>
</dbReference>
<evidence type="ECO:0000259" key="3">
    <source>
        <dbReference type="PROSITE" id="PS50405"/>
    </source>
</evidence>
<gene>
    <name evidence="4" type="ORF">EV356DRAFT_503363</name>
</gene>
<evidence type="ECO:0000256" key="1">
    <source>
        <dbReference type="SAM" id="MobiDB-lite"/>
    </source>
</evidence>
<feature type="compositionally biased region" description="Polar residues" evidence="1">
    <location>
        <begin position="278"/>
        <end position="298"/>
    </location>
</feature>
<dbReference type="InterPro" id="IPR036249">
    <property type="entry name" value="Thioredoxin-like_sf"/>
</dbReference>
<dbReference type="InterPro" id="IPR040079">
    <property type="entry name" value="Glutathione_S-Trfase"/>
</dbReference>
<feature type="domain" description="GST N-terminal" evidence="2">
    <location>
        <begin position="393"/>
        <end position="471"/>
    </location>
</feature>
<dbReference type="OrthoDB" id="4951845at2759"/>
<dbReference type="CDD" id="cd00570">
    <property type="entry name" value="GST_N_family"/>
    <property type="match status" value="1"/>
</dbReference>
<proteinExistence type="predicted"/>
<dbReference type="SUPFAM" id="SSF47616">
    <property type="entry name" value="GST C-terminal domain-like"/>
    <property type="match status" value="1"/>
</dbReference>
<evidence type="ECO:0000259" key="2">
    <source>
        <dbReference type="PROSITE" id="PS50404"/>
    </source>
</evidence>
<accession>A0A6A6H6W2</accession>
<dbReference type="PANTHER" id="PTHR43968:SF6">
    <property type="entry name" value="GLUTATHIONE S-TRANSFERASE OMEGA"/>
    <property type="match status" value="1"/>
</dbReference>
<dbReference type="Pfam" id="PF13410">
    <property type="entry name" value="GST_C_2"/>
    <property type="match status" value="1"/>
</dbReference>
<evidence type="ECO:0000313" key="5">
    <source>
        <dbReference type="Proteomes" id="UP000800092"/>
    </source>
</evidence>
<dbReference type="InterPro" id="IPR010987">
    <property type="entry name" value="Glutathione-S-Trfase_C-like"/>
</dbReference>
<dbReference type="InterPro" id="IPR004045">
    <property type="entry name" value="Glutathione_S-Trfase_N"/>
</dbReference>
<sequence>MNVSPGSTLPQQLPLPPLLRQQTSQSYQDVHSNDNRSLGQYGSSPTGFDGSSPAEPPGRYQNDFVIQSQSLQAIDPFNPSLPPLNTFGGTNHQLLPPHISEFSFAPTPQNGQQFDVAPPGRPLLSQSIHEFPSSDPFSGLQGDTALLDDPPVKNDSHLEGLKLIPHPRELNAWREKLFHIEEPITLTEEEFQTYWPHVDNVYSHRSTQKYKRKPFISHYWDCRLKGRPPGTPKSNDPNKKKRKRTARERDLCDVKIKITEYLPGAIVEDGQDSQAASFNGASFGSMSSDGPLSSQQTWSLPSMAPAEPLPPPPSGGGKYYTIQRVNGYVGDGKTEGAPEVHRHTLEDSDRVKKNSVVRWMLKREKEDKKNNKTYHKKASGKALDTVKKRSKEHDLKLFGSCFCPFVQRVWISLEVKQIPYQYIEVDPYKKPQSLLEVNPRGLVPALRHGDWACHESTVLMEYLEDLNTGTPLLPSSPQSRAHSRLWADHINRHLIPSFYRLLQSQSTDDQPALATELHTALHELIDAADASGPFFLGARISFVDIQAAPWILRLGRVLKPYRGWPDPEPGTRWWRWVEALEGDEAVARTVSEDELYLDSYERYAENRPNTSQVQKAINSGRGLP</sequence>
<evidence type="ECO:0000313" key="4">
    <source>
        <dbReference type="EMBL" id="KAF2233568.1"/>
    </source>
</evidence>
<feature type="region of interest" description="Disordered" evidence="1">
    <location>
        <begin position="278"/>
        <end position="318"/>
    </location>
</feature>
<feature type="region of interest" description="Disordered" evidence="1">
    <location>
        <begin position="1"/>
        <end position="61"/>
    </location>
</feature>
<feature type="compositionally biased region" description="Low complexity" evidence="1">
    <location>
        <begin position="1"/>
        <end position="26"/>
    </location>
</feature>
<dbReference type="Gene3D" id="3.40.30.10">
    <property type="entry name" value="Glutaredoxin"/>
    <property type="match status" value="1"/>
</dbReference>
<keyword evidence="5" id="KW-1185">Reference proteome</keyword>
<dbReference type="EMBL" id="ML991805">
    <property type="protein sequence ID" value="KAF2233568.1"/>
    <property type="molecule type" value="Genomic_DNA"/>
</dbReference>
<dbReference type="CDD" id="cd00299">
    <property type="entry name" value="GST_C_family"/>
    <property type="match status" value="1"/>
</dbReference>
<organism evidence="4 5">
    <name type="scientific">Viridothelium virens</name>
    <name type="common">Speckled blister lichen</name>
    <name type="synonym">Trypethelium virens</name>
    <dbReference type="NCBI Taxonomy" id="1048519"/>
    <lineage>
        <taxon>Eukaryota</taxon>
        <taxon>Fungi</taxon>
        <taxon>Dikarya</taxon>
        <taxon>Ascomycota</taxon>
        <taxon>Pezizomycotina</taxon>
        <taxon>Dothideomycetes</taxon>
        <taxon>Dothideomycetes incertae sedis</taxon>
        <taxon>Trypetheliales</taxon>
        <taxon>Trypetheliaceae</taxon>
        <taxon>Viridothelium</taxon>
    </lineage>
</organism>
<feature type="domain" description="GST C-terminal" evidence="3">
    <location>
        <begin position="476"/>
        <end position="612"/>
    </location>
</feature>
<dbReference type="PANTHER" id="PTHR43968">
    <property type="match status" value="1"/>
</dbReference>
<dbReference type="PROSITE" id="PS50404">
    <property type="entry name" value="GST_NTER"/>
    <property type="match status" value="1"/>
</dbReference>
<dbReference type="Pfam" id="PF13417">
    <property type="entry name" value="GST_N_3"/>
    <property type="match status" value="1"/>
</dbReference>
<feature type="region of interest" description="Disordered" evidence="1">
    <location>
        <begin position="226"/>
        <end position="248"/>
    </location>
</feature>
<name>A0A6A6H6W2_VIRVR</name>
<protein>
    <recommendedName>
        <fullName evidence="6">Glutathione transferase</fullName>
    </recommendedName>
</protein>
<evidence type="ECO:0008006" key="6">
    <source>
        <dbReference type="Google" id="ProtNLM"/>
    </source>
</evidence>
<dbReference type="Proteomes" id="UP000800092">
    <property type="component" value="Unassembled WGS sequence"/>
</dbReference>
<dbReference type="InterPro" id="IPR036282">
    <property type="entry name" value="Glutathione-S-Trfase_C_sf"/>
</dbReference>
<dbReference type="Gene3D" id="1.20.1050.10">
    <property type="match status" value="1"/>
</dbReference>
<dbReference type="AlphaFoldDB" id="A0A6A6H6W2"/>
<feature type="compositionally biased region" description="Polar residues" evidence="1">
    <location>
        <begin position="27"/>
        <end position="46"/>
    </location>
</feature>
<dbReference type="PROSITE" id="PS50405">
    <property type="entry name" value="GST_CTER"/>
    <property type="match status" value="1"/>
</dbReference>
<dbReference type="SUPFAM" id="SSF52833">
    <property type="entry name" value="Thioredoxin-like"/>
    <property type="match status" value="1"/>
</dbReference>
<dbReference type="SFLD" id="SFLDG00358">
    <property type="entry name" value="Main_(cytGST)"/>
    <property type="match status" value="1"/>
</dbReference>
<dbReference type="SFLD" id="SFLDS00019">
    <property type="entry name" value="Glutathione_Transferase_(cytos"/>
    <property type="match status" value="1"/>
</dbReference>
<dbReference type="InterPro" id="IPR050983">
    <property type="entry name" value="GST_Omega/HSP26"/>
</dbReference>
<reference evidence="4" key="1">
    <citation type="journal article" date="2020" name="Stud. Mycol.">
        <title>101 Dothideomycetes genomes: a test case for predicting lifestyles and emergence of pathogens.</title>
        <authorList>
            <person name="Haridas S."/>
            <person name="Albert R."/>
            <person name="Binder M."/>
            <person name="Bloem J."/>
            <person name="Labutti K."/>
            <person name="Salamov A."/>
            <person name="Andreopoulos B."/>
            <person name="Baker S."/>
            <person name="Barry K."/>
            <person name="Bills G."/>
            <person name="Bluhm B."/>
            <person name="Cannon C."/>
            <person name="Castanera R."/>
            <person name="Culley D."/>
            <person name="Daum C."/>
            <person name="Ezra D."/>
            <person name="Gonzalez J."/>
            <person name="Henrissat B."/>
            <person name="Kuo A."/>
            <person name="Liang C."/>
            <person name="Lipzen A."/>
            <person name="Lutzoni F."/>
            <person name="Magnuson J."/>
            <person name="Mondo S."/>
            <person name="Nolan M."/>
            <person name="Ohm R."/>
            <person name="Pangilinan J."/>
            <person name="Park H.-J."/>
            <person name="Ramirez L."/>
            <person name="Alfaro M."/>
            <person name="Sun H."/>
            <person name="Tritt A."/>
            <person name="Yoshinaga Y."/>
            <person name="Zwiers L.-H."/>
            <person name="Turgeon B."/>
            <person name="Goodwin S."/>
            <person name="Spatafora J."/>
            <person name="Crous P."/>
            <person name="Grigoriev I."/>
        </authorList>
    </citation>
    <scope>NUCLEOTIDE SEQUENCE</scope>
    <source>
        <strain evidence="4">Tuck. ex Michener</strain>
    </source>
</reference>